<evidence type="ECO:0000256" key="1">
    <source>
        <dbReference type="SAM" id="SignalP"/>
    </source>
</evidence>
<evidence type="ECO:0000313" key="3">
    <source>
        <dbReference type="Proteomes" id="UP000240243"/>
    </source>
</evidence>
<dbReference type="AlphaFoldDB" id="A0A2P7R8H1"/>
<dbReference type="EMBL" id="PXYG01000002">
    <property type="protein sequence ID" value="PSJ46527.1"/>
    <property type="molecule type" value="Genomic_DNA"/>
</dbReference>
<keyword evidence="1" id="KW-0732">Signal</keyword>
<keyword evidence="3" id="KW-1185">Reference proteome</keyword>
<name>A0A2P7R8H1_9GAMM</name>
<evidence type="ECO:0000313" key="2">
    <source>
        <dbReference type="EMBL" id="PSJ46527.1"/>
    </source>
</evidence>
<dbReference type="PROSITE" id="PS51257">
    <property type="entry name" value="PROKAR_LIPOPROTEIN"/>
    <property type="match status" value="1"/>
</dbReference>
<dbReference type="Proteomes" id="UP000240243">
    <property type="component" value="Unassembled WGS sequence"/>
</dbReference>
<proteinExistence type="predicted"/>
<feature type="signal peptide" evidence="1">
    <location>
        <begin position="1"/>
        <end position="20"/>
    </location>
</feature>
<dbReference type="RefSeq" id="WP_106729142.1">
    <property type="nucleotide sequence ID" value="NZ_PXYG01000002.1"/>
</dbReference>
<sequence length="407" mass="44593">MRFYKSGLPLLAALVITACSSPSVNRNAPPAGIEVVRGPTTIQGGNALGAEDITVRTPHFAFAIALGGEPGAKGGVVDMALVENGGFGPDRIVSLDFVPGEGELRLTGLNIVEQTAERLVIELEREWNGNTLLSRYEVGKDYPGIKLSTRLQSPARETLFAGYRLLRNEPGQYGKPSYNEVPRMVQTHWTAAQPQAHLGELYETDDLRRPRQPGQAGEFGAWLSAGSLGDLHSDKEMYTTVSDQAAIGLFELAPAASNFESYLSVMRQRWDRGERVYLSASPQLKDARQQSAKLYAYTPKGRIAADFATAAAKGHSFVSFGPEVYPITTNFGGEAAPYSETEVEFRSELGLAKAEVWLDGKQVAGWSINGAKWFRTGVPVPPKRTWMQWVVEDRQGNRAYSNPIWIK</sequence>
<accession>A0A2P7R8H1</accession>
<gene>
    <name evidence="2" type="ORF">C7H85_07815</name>
</gene>
<reference evidence="2 3" key="1">
    <citation type="submission" date="2018-03" db="EMBL/GenBank/DDBJ databases">
        <title>The draft genome of Zobellella sp. 59N8.</title>
        <authorList>
            <person name="Liu L."/>
            <person name="Li L."/>
            <person name="Zhang X."/>
            <person name="Liang L."/>
            <person name="Wang T."/>
        </authorList>
    </citation>
    <scope>NUCLEOTIDE SEQUENCE [LARGE SCALE GENOMIC DNA]</scope>
    <source>
        <strain evidence="2 3">59N8</strain>
    </source>
</reference>
<dbReference type="OrthoDB" id="9804333at2"/>
<feature type="chain" id="PRO_5015202128" evidence="1">
    <location>
        <begin position="21"/>
        <end position="407"/>
    </location>
</feature>
<organism evidence="2 3">
    <name type="scientific">Zobellella endophytica</name>
    <dbReference type="NCBI Taxonomy" id="2116700"/>
    <lineage>
        <taxon>Bacteria</taxon>
        <taxon>Pseudomonadati</taxon>
        <taxon>Pseudomonadota</taxon>
        <taxon>Gammaproteobacteria</taxon>
        <taxon>Aeromonadales</taxon>
        <taxon>Aeromonadaceae</taxon>
        <taxon>Zobellella</taxon>
    </lineage>
</organism>
<protein>
    <submittedName>
        <fullName evidence="2">Uncharacterized protein</fullName>
    </submittedName>
</protein>
<comment type="caution">
    <text evidence="2">The sequence shown here is derived from an EMBL/GenBank/DDBJ whole genome shotgun (WGS) entry which is preliminary data.</text>
</comment>